<keyword evidence="2" id="KW-1185">Reference proteome</keyword>
<sequence length="41" mass="4413">MTKFKILKFIIIAVALTLSCVVIMNSTTGAVRSSTSIEVEP</sequence>
<name>A0A1I0YN63_9CLOT</name>
<evidence type="ECO:0000313" key="1">
    <source>
        <dbReference type="EMBL" id="SFB14652.1"/>
    </source>
</evidence>
<dbReference type="STRING" id="84698.SAMN04488528_101429"/>
<dbReference type="EMBL" id="FOKI01000014">
    <property type="protein sequence ID" value="SFB14652.1"/>
    <property type="molecule type" value="Genomic_DNA"/>
</dbReference>
<organism evidence="1 2">
    <name type="scientific">Clostridium frigidicarnis</name>
    <dbReference type="NCBI Taxonomy" id="84698"/>
    <lineage>
        <taxon>Bacteria</taxon>
        <taxon>Bacillati</taxon>
        <taxon>Bacillota</taxon>
        <taxon>Clostridia</taxon>
        <taxon>Eubacteriales</taxon>
        <taxon>Clostridiaceae</taxon>
        <taxon>Clostridium</taxon>
    </lineage>
</organism>
<dbReference type="AlphaFoldDB" id="A0A1I0YN63"/>
<evidence type="ECO:0000313" key="2">
    <source>
        <dbReference type="Proteomes" id="UP000198619"/>
    </source>
</evidence>
<accession>A0A1I0YN63</accession>
<dbReference type="RefSeq" id="WP_278336790.1">
    <property type="nucleotide sequence ID" value="NZ_FOKI01000014.1"/>
</dbReference>
<proteinExistence type="predicted"/>
<gene>
    <name evidence="1" type="ORF">SAMN04488528_101429</name>
</gene>
<dbReference type="PROSITE" id="PS51257">
    <property type="entry name" value="PROKAR_LIPOPROTEIN"/>
    <property type="match status" value="1"/>
</dbReference>
<dbReference type="Proteomes" id="UP000198619">
    <property type="component" value="Unassembled WGS sequence"/>
</dbReference>
<protein>
    <submittedName>
        <fullName evidence="1">Uncharacterized protein</fullName>
    </submittedName>
</protein>
<reference evidence="1 2" key="1">
    <citation type="submission" date="2016-10" db="EMBL/GenBank/DDBJ databases">
        <authorList>
            <person name="de Groot N.N."/>
        </authorList>
    </citation>
    <scope>NUCLEOTIDE SEQUENCE [LARGE SCALE GENOMIC DNA]</scope>
    <source>
        <strain evidence="1 2">DSM 12271</strain>
    </source>
</reference>